<evidence type="ECO:0000256" key="9">
    <source>
        <dbReference type="ARBA" id="ARBA00023167"/>
    </source>
</evidence>
<keyword evidence="16" id="KW-1185">Reference proteome</keyword>
<keyword evidence="6" id="KW-0791">Threonine biosynthesis</keyword>
<evidence type="ECO:0000256" key="1">
    <source>
        <dbReference type="ARBA" id="ARBA00005021"/>
    </source>
</evidence>
<dbReference type="Gene3D" id="3.40.50.720">
    <property type="entry name" value="NAD(P)-binding Rossmann-like Domain"/>
    <property type="match status" value="1"/>
</dbReference>
<dbReference type="AlphaFoldDB" id="A0A0D2WQ08"/>
<dbReference type="CDD" id="cd18130">
    <property type="entry name" value="ASADH_C_arch_fung_like"/>
    <property type="match status" value="1"/>
</dbReference>
<dbReference type="OMA" id="SHNTKMG"/>
<evidence type="ECO:0000256" key="2">
    <source>
        <dbReference type="ARBA" id="ARBA00005097"/>
    </source>
</evidence>
<dbReference type="InterPro" id="IPR051823">
    <property type="entry name" value="ASADH-related"/>
</dbReference>
<dbReference type="GO" id="GO:0004073">
    <property type="term" value="F:aspartate-semialdehyde dehydrogenase activity"/>
    <property type="evidence" value="ECO:0007669"/>
    <property type="project" value="UniProtKB-EC"/>
</dbReference>
<dbReference type="EMBL" id="KE346365">
    <property type="protein sequence ID" value="KJE93600.1"/>
    <property type="molecule type" value="Genomic_DNA"/>
</dbReference>
<dbReference type="InterPro" id="IPR000534">
    <property type="entry name" value="Semialdehyde_DH_NAD-bd"/>
</dbReference>
<name>A0A0D2WQ08_CAPO3</name>
<comment type="similarity">
    <text evidence="3">Belongs to the aspartate-semialdehyde dehydrogenase family.</text>
</comment>
<evidence type="ECO:0000313" key="15">
    <source>
        <dbReference type="EMBL" id="KJE93600.1"/>
    </source>
</evidence>
<dbReference type="NCBIfam" id="TIGR00978">
    <property type="entry name" value="asd_EA"/>
    <property type="match status" value="1"/>
</dbReference>
<dbReference type="GO" id="GO:0050661">
    <property type="term" value="F:NADP binding"/>
    <property type="evidence" value="ECO:0007669"/>
    <property type="project" value="InterPro"/>
</dbReference>
<keyword evidence="8" id="KW-0560">Oxidoreductase</keyword>
<dbReference type="GO" id="GO:0009088">
    <property type="term" value="P:threonine biosynthetic process"/>
    <property type="evidence" value="ECO:0007669"/>
    <property type="project" value="UniProtKB-KW"/>
</dbReference>
<keyword evidence="7" id="KW-0521">NADP</keyword>
<feature type="active site" description="Acyl-thioester intermediate" evidence="13">
    <location>
        <position position="160"/>
    </location>
</feature>
<dbReference type="PhylomeDB" id="A0A0D2WQ08"/>
<evidence type="ECO:0000256" key="10">
    <source>
        <dbReference type="ARBA" id="ARBA00049864"/>
    </source>
</evidence>
<dbReference type="Proteomes" id="UP000008743">
    <property type="component" value="Unassembled WGS sequence"/>
</dbReference>
<dbReference type="STRING" id="595528.A0A0D2WQ08"/>
<evidence type="ECO:0000256" key="7">
    <source>
        <dbReference type="ARBA" id="ARBA00022857"/>
    </source>
</evidence>
<evidence type="ECO:0000256" key="6">
    <source>
        <dbReference type="ARBA" id="ARBA00022697"/>
    </source>
</evidence>
<comment type="pathway">
    <text evidence="2">Amino-acid biosynthesis; L-threonine biosynthesis; L-threonine from L-aspartate: step 2/5.</text>
</comment>
<evidence type="ECO:0000313" key="16">
    <source>
        <dbReference type="Proteomes" id="UP000008743"/>
    </source>
</evidence>
<dbReference type="NCBIfam" id="NF006416">
    <property type="entry name" value="PRK08664.1"/>
    <property type="match status" value="1"/>
</dbReference>
<comment type="catalytic activity">
    <reaction evidence="10">
        <text>L-aspartate 4-semialdehyde + phosphate + NADP(+) = 4-phospho-L-aspartate + NADPH + H(+)</text>
        <dbReference type="Rhea" id="RHEA:24284"/>
        <dbReference type="ChEBI" id="CHEBI:15378"/>
        <dbReference type="ChEBI" id="CHEBI:43474"/>
        <dbReference type="ChEBI" id="CHEBI:57535"/>
        <dbReference type="ChEBI" id="CHEBI:57783"/>
        <dbReference type="ChEBI" id="CHEBI:58349"/>
        <dbReference type="ChEBI" id="CHEBI:537519"/>
        <dbReference type="EC" id="1.2.1.11"/>
    </reaction>
    <physiologicalReaction direction="right-to-left" evidence="10">
        <dbReference type="Rhea" id="RHEA:24286"/>
    </physiologicalReaction>
</comment>
<dbReference type="PANTHER" id="PTHR46718:SF1">
    <property type="entry name" value="ASPARTATE-SEMIALDEHYDE DEHYDROGENASE"/>
    <property type="match status" value="1"/>
</dbReference>
<protein>
    <recommendedName>
        <fullName evidence="12">Aspartate-semialdehyde dehydrogenase</fullName>
        <ecNumber evidence="4">1.2.1.11</ecNumber>
    </recommendedName>
</protein>
<dbReference type="InParanoid" id="A0A0D2WQ08"/>
<evidence type="ECO:0000259" key="14">
    <source>
        <dbReference type="SMART" id="SM00859"/>
    </source>
</evidence>
<organism evidence="15 16">
    <name type="scientific">Capsaspora owczarzaki (strain ATCC 30864)</name>
    <dbReference type="NCBI Taxonomy" id="595528"/>
    <lineage>
        <taxon>Eukaryota</taxon>
        <taxon>Filasterea</taxon>
        <taxon>Capsaspora</taxon>
    </lineage>
</organism>
<dbReference type="OrthoDB" id="1894490at2759"/>
<comment type="function">
    <text evidence="11">Catalyzes the NADPH-dependent formation of L-aspartate 4-semialdehyde (L-ASA) by the reductive dephosphorylation of 4-phospho-L-aspartate. Mediates the second step in the biosynthesis of amino acids that derive from aspartate (the aspartate family of amino acids), including methioinine and threonine, the latter of which is a precursor to isoleucine.</text>
</comment>
<sequence length="374" mass="39663">MTTTAPRSLRVGVLGCTGMVGQRFVQLLCRPGQPHPWFVLTGLGASERSAGLQYGAASRHWTLPTPCPAHVAAMTMRPCDPASFTDCDLVFSALDSSIAGTVESAFAAAGIPVFSNSKNHRMDENVPLVVPLVNPEHLHLVAAQQREGKSKGFIVCNPNCSSTGLVVVLRALDAAFGLESFIVTTMQAVSGAGYPGVSSLDILDNVIPYISGEEDKLETEPSKILGTLKPDHSGIHPLPIKASAMCNRVAVIDGHTECLSVRIRQRDVTSAQVQAVLENCALPRPSTCSVAHLPTLGENFKPLVAFPETQHDRPQPRLDRDLGGGFTVSVGRVRPCPILDFKMVLLSHNTIIGAAGGALLNAELAVAMNLISAQ</sequence>
<keyword evidence="9" id="KW-0486">Methionine biosynthesis</keyword>
<evidence type="ECO:0000256" key="13">
    <source>
        <dbReference type="PIRSR" id="PIRSR000148-1"/>
    </source>
</evidence>
<feature type="domain" description="Semialdehyde dehydrogenase NAD-binding" evidence="14">
    <location>
        <begin position="10"/>
        <end position="141"/>
    </location>
</feature>
<dbReference type="CDD" id="cd02315">
    <property type="entry name" value="ScASADH_like_N"/>
    <property type="match status" value="1"/>
</dbReference>
<evidence type="ECO:0000256" key="8">
    <source>
        <dbReference type="ARBA" id="ARBA00023002"/>
    </source>
</evidence>
<dbReference type="GO" id="GO:0046983">
    <property type="term" value="F:protein dimerization activity"/>
    <property type="evidence" value="ECO:0007669"/>
    <property type="project" value="InterPro"/>
</dbReference>
<dbReference type="InterPro" id="IPR012280">
    <property type="entry name" value="Semialdhyde_DH_dimer_dom"/>
</dbReference>
<dbReference type="PANTHER" id="PTHR46718">
    <property type="entry name" value="ASPARTATE-SEMIALDEHYDE DEHYDROGENASE"/>
    <property type="match status" value="1"/>
</dbReference>
<dbReference type="SMART" id="SM00859">
    <property type="entry name" value="Semialdhyde_dh"/>
    <property type="match status" value="1"/>
</dbReference>
<evidence type="ECO:0000256" key="5">
    <source>
        <dbReference type="ARBA" id="ARBA00022605"/>
    </source>
</evidence>
<dbReference type="InterPro" id="IPR005676">
    <property type="entry name" value="Asp_semi-ald_DH_pep-lack"/>
</dbReference>
<dbReference type="GO" id="GO:0051287">
    <property type="term" value="F:NAD binding"/>
    <property type="evidence" value="ECO:0007669"/>
    <property type="project" value="InterPro"/>
</dbReference>
<dbReference type="SUPFAM" id="SSF51735">
    <property type="entry name" value="NAD(P)-binding Rossmann-fold domains"/>
    <property type="match status" value="1"/>
</dbReference>
<dbReference type="FunCoup" id="A0A0D2WQ08">
    <property type="interactions" value="184"/>
</dbReference>
<gene>
    <name evidence="15" type="ORF">CAOG_004362</name>
</gene>
<reference evidence="16" key="1">
    <citation type="submission" date="2011-02" db="EMBL/GenBank/DDBJ databases">
        <title>The Genome Sequence of Capsaspora owczarzaki ATCC 30864.</title>
        <authorList>
            <person name="Russ C."/>
            <person name="Cuomo C."/>
            <person name="Burger G."/>
            <person name="Gray M.W."/>
            <person name="Holland P.W.H."/>
            <person name="King N."/>
            <person name="Lang F.B.F."/>
            <person name="Roger A.J."/>
            <person name="Ruiz-Trillo I."/>
            <person name="Young S.K."/>
            <person name="Zeng Q."/>
            <person name="Gargeya S."/>
            <person name="Alvarado L."/>
            <person name="Berlin A."/>
            <person name="Chapman S.B."/>
            <person name="Chen Z."/>
            <person name="Freedman E."/>
            <person name="Gellesch M."/>
            <person name="Goldberg J."/>
            <person name="Griggs A."/>
            <person name="Gujja S."/>
            <person name="Heilman E."/>
            <person name="Heiman D."/>
            <person name="Howarth C."/>
            <person name="Mehta T."/>
            <person name="Neiman D."/>
            <person name="Pearson M."/>
            <person name="Roberts A."/>
            <person name="Saif S."/>
            <person name="Shea T."/>
            <person name="Shenoy N."/>
            <person name="Sisk P."/>
            <person name="Stolte C."/>
            <person name="Sykes S."/>
            <person name="White J."/>
            <person name="Yandava C."/>
            <person name="Haas B."/>
            <person name="Nusbaum C."/>
            <person name="Birren B."/>
        </authorList>
    </citation>
    <scope>NUCLEOTIDE SEQUENCE</scope>
    <source>
        <strain evidence="16">ATCC 30864</strain>
    </source>
</reference>
<keyword evidence="5" id="KW-0028">Amino-acid biosynthesis</keyword>
<dbReference type="EC" id="1.2.1.11" evidence="4"/>
<dbReference type="eggNOG" id="KOG4777">
    <property type="taxonomic scope" value="Eukaryota"/>
</dbReference>
<dbReference type="SUPFAM" id="SSF55347">
    <property type="entry name" value="Glyceraldehyde-3-phosphate dehydrogenase-like, C-terminal domain"/>
    <property type="match status" value="1"/>
</dbReference>
<dbReference type="InterPro" id="IPR036291">
    <property type="entry name" value="NAD(P)-bd_dom_sf"/>
</dbReference>
<feature type="active site" description="Proton acceptor" evidence="13">
    <location>
        <position position="255"/>
    </location>
</feature>
<dbReference type="Pfam" id="PF02774">
    <property type="entry name" value="Semialdhyde_dhC"/>
    <property type="match status" value="1"/>
</dbReference>
<evidence type="ECO:0000256" key="4">
    <source>
        <dbReference type="ARBA" id="ARBA00013120"/>
    </source>
</evidence>
<evidence type="ECO:0000256" key="3">
    <source>
        <dbReference type="ARBA" id="ARBA00010584"/>
    </source>
</evidence>
<evidence type="ECO:0000256" key="11">
    <source>
        <dbReference type="ARBA" id="ARBA00049950"/>
    </source>
</evidence>
<dbReference type="Gene3D" id="3.30.360.10">
    <property type="entry name" value="Dihydrodipicolinate Reductase, domain 2"/>
    <property type="match status" value="1"/>
</dbReference>
<accession>A0A0D2WQ08</accession>
<dbReference type="GO" id="GO:0009086">
    <property type="term" value="P:methionine biosynthetic process"/>
    <property type="evidence" value="ECO:0007669"/>
    <property type="project" value="UniProtKB-KW"/>
</dbReference>
<evidence type="ECO:0000256" key="12">
    <source>
        <dbReference type="ARBA" id="ARBA00050041"/>
    </source>
</evidence>
<dbReference type="Pfam" id="PF01118">
    <property type="entry name" value="Semialdhyde_dh"/>
    <property type="match status" value="1"/>
</dbReference>
<proteinExistence type="inferred from homology"/>
<dbReference type="PIRSF" id="PIRSF000148">
    <property type="entry name" value="ASA_dh"/>
    <property type="match status" value="1"/>
</dbReference>
<dbReference type="FunFam" id="3.30.360.10:FF:000016">
    <property type="entry name" value="Probable aspartate-semialdehyde dehydrogenase"/>
    <property type="match status" value="1"/>
</dbReference>
<comment type="pathway">
    <text evidence="1">Amino-acid biosynthesis; L-methionine biosynthesis via de novo pathway; L-homoserine from L-aspartate: step 2/3.</text>
</comment>
<dbReference type="RefSeq" id="XP_004348190.1">
    <property type="nucleotide sequence ID" value="XM_004348140.2"/>
</dbReference>